<dbReference type="CDD" id="cd14668">
    <property type="entry name" value="mlta_B"/>
    <property type="match status" value="1"/>
</dbReference>
<dbReference type="GO" id="GO:0071555">
    <property type="term" value="P:cell wall organization"/>
    <property type="evidence" value="ECO:0007669"/>
    <property type="project" value="UniProtKB-KW"/>
</dbReference>
<dbReference type="AlphaFoldDB" id="A0A926S9A5"/>
<name>A0A926S9A5_9HYPH</name>
<dbReference type="InterPro" id="IPR010611">
    <property type="entry name" value="3D_dom"/>
</dbReference>
<gene>
    <name evidence="7" type="ORF">HK439_09990</name>
</gene>
<sequence length="353" mass="38679">MTEIAFTAIPGWQEDDQGKALAAFLRFCVPPFPFLRAEPFGLSAGDAADLCREASEVPDADTDAARSFFEARFTPYRIDTNGFVTGYFEPELPASRVRTPDFSVPLLKAPAGLEAITDANRPEDWPAELSHGLRTDKGLVPLPDRGEIMDGALDDEHLELVWLADPVDAYFVHVQGSARLRLTDGSVMRVGYAGKAGYPYTSIARVLVERGEGTPEELTMSGLRKWLEDNPDRRDALFKENRSFIFFREVTLENPDDGPVGAADLPLVAGRSLAVDPRHIPYGMPVFVSAGIPDPERPKTQFGRLLIADDTGSAIRGEARGDIFTGSGDRAGQIAGDIRHTGEMILLLPRRDH</sequence>
<comment type="caution">
    <text evidence="7">The sequence shown here is derived from an EMBL/GenBank/DDBJ whole genome shotgun (WGS) entry which is preliminary data.</text>
</comment>
<comment type="catalytic activity">
    <reaction evidence="1">
        <text>Exolytic cleavage of the (1-&gt;4)-beta-glycosidic linkage between N-acetylmuramic acid (MurNAc) and N-acetylglucosamine (GlcNAc) residues in peptidoglycan, from either the reducing or the non-reducing ends of the peptidoglycan chains, with concomitant formation of a 1,6-anhydrobond in the MurNAc residue.</text>
        <dbReference type="EC" id="4.2.2.n1"/>
    </reaction>
</comment>
<dbReference type="EMBL" id="JABFCZ010000009">
    <property type="protein sequence ID" value="MBD1546594.1"/>
    <property type="molecule type" value="Genomic_DNA"/>
</dbReference>
<dbReference type="PANTHER" id="PTHR30124:SF0">
    <property type="entry name" value="MEMBRANE-BOUND LYTIC MUREIN TRANSGLYCOSYLASE A"/>
    <property type="match status" value="1"/>
</dbReference>
<dbReference type="Gene3D" id="2.40.40.10">
    <property type="entry name" value="RlpA-like domain"/>
    <property type="match status" value="1"/>
</dbReference>
<evidence type="ECO:0000313" key="8">
    <source>
        <dbReference type="Proteomes" id="UP000598467"/>
    </source>
</evidence>
<dbReference type="Proteomes" id="UP000598467">
    <property type="component" value="Unassembled WGS sequence"/>
</dbReference>
<evidence type="ECO:0000256" key="3">
    <source>
        <dbReference type="ARBA" id="ARBA00023239"/>
    </source>
</evidence>
<dbReference type="GO" id="GO:0004553">
    <property type="term" value="F:hydrolase activity, hydrolyzing O-glycosyl compounds"/>
    <property type="evidence" value="ECO:0007669"/>
    <property type="project" value="InterPro"/>
</dbReference>
<dbReference type="GO" id="GO:0009254">
    <property type="term" value="P:peptidoglycan turnover"/>
    <property type="evidence" value="ECO:0007669"/>
    <property type="project" value="InterPro"/>
</dbReference>
<keyword evidence="3" id="KW-0456">Lyase</keyword>
<dbReference type="SUPFAM" id="SSF50685">
    <property type="entry name" value="Barwin-like endoglucanases"/>
    <property type="match status" value="1"/>
</dbReference>
<dbReference type="EC" id="4.2.2.n1" evidence="2"/>
<dbReference type="SMART" id="SM00925">
    <property type="entry name" value="MltA"/>
    <property type="match status" value="1"/>
</dbReference>
<dbReference type="CDD" id="cd14485">
    <property type="entry name" value="mltA_like_LT_A"/>
    <property type="match status" value="1"/>
</dbReference>
<dbReference type="InterPro" id="IPR036908">
    <property type="entry name" value="RlpA-like_sf"/>
</dbReference>
<proteinExistence type="predicted"/>
<dbReference type="GO" id="GO:0008933">
    <property type="term" value="F:peptidoglycan lytic transglycosylase activity"/>
    <property type="evidence" value="ECO:0007669"/>
    <property type="project" value="TreeGrafter"/>
</dbReference>
<evidence type="ECO:0000256" key="4">
    <source>
        <dbReference type="ARBA" id="ARBA00023316"/>
    </source>
</evidence>
<dbReference type="InterPro" id="IPR026044">
    <property type="entry name" value="MltA"/>
</dbReference>
<reference evidence="7" key="1">
    <citation type="submission" date="2020-05" db="EMBL/GenBank/DDBJ databases">
        <title>Identification of trans-AT polyketide cluster in two marine bacteria, producers of a novel glutaramide-containing polyketide sesbanimide D and analogs.</title>
        <authorList>
            <person name="Kacar D."/>
            <person name="Rodriguez P."/>
            <person name="Canedo L."/>
            <person name="Gonzalez E."/>
            <person name="Galan B."/>
            <person name="De La Calle F."/>
            <person name="Garcia J.L."/>
        </authorList>
    </citation>
    <scope>NUCLEOTIDE SEQUENCE</scope>
    <source>
        <strain evidence="7">PHM038</strain>
    </source>
</reference>
<evidence type="ECO:0000259" key="6">
    <source>
        <dbReference type="SMART" id="SM00925"/>
    </source>
</evidence>
<accession>A0A926S9A5</accession>
<dbReference type="Pfam" id="PF03562">
    <property type="entry name" value="MltA"/>
    <property type="match status" value="1"/>
</dbReference>
<dbReference type="PIRSF" id="PIRSF019422">
    <property type="entry name" value="MltA"/>
    <property type="match status" value="1"/>
</dbReference>
<evidence type="ECO:0000313" key="7">
    <source>
        <dbReference type="EMBL" id="MBD1546594.1"/>
    </source>
</evidence>
<dbReference type="InterPro" id="IPR005300">
    <property type="entry name" value="MltA_B"/>
</dbReference>
<dbReference type="GO" id="GO:0019867">
    <property type="term" value="C:outer membrane"/>
    <property type="evidence" value="ECO:0007669"/>
    <property type="project" value="InterPro"/>
</dbReference>
<dbReference type="Pfam" id="PF06725">
    <property type="entry name" value="3D"/>
    <property type="match status" value="1"/>
</dbReference>
<dbReference type="PANTHER" id="PTHR30124">
    <property type="entry name" value="MEMBRANE-BOUND LYTIC MUREIN TRANSGLYCOSYLASE A"/>
    <property type="match status" value="1"/>
</dbReference>
<evidence type="ECO:0000256" key="5">
    <source>
        <dbReference type="ARBA" id="ARBA00030918"/>
    </source>
</evidence>
<organism evidence="7 8">
    <name type="scientific">Roseibium aggregatum</name>
    <dbReference type="NCBI Taxonomy" id="187304"/>
    <lineage>
        <taxon>Bacteria</taxon>
        <taxon>Pseudomonadati</taxon>
        <taxon>Pseudomonadota</taxon>
        <taxon>Alphaproteobacteria</taxon>
        <taxon>Hyphomicrobiales</taxon>
        <taxon>Stappiaceae</taxon>
        <taxon>Roseibium</taxon>
    </lineage>
</organism>
<evidence type="ECO:0000256" key="1">
    <source>
        <dbReference type="ARBA" id="ARBA00001420"/>
    </source>
</evidence>
<dbReference type="GO" id="GO:0009253">
    <property type="term" value="P:peptidoglycan catabolic process"/>
    <property type="evidence" value="ECO:0007669"/>
    <property type="project" value="TreeGrafter"/>
</dbReference>
<feature type="domain" description="Lytic transglycosylase MltA" evidence="6">
    <location>
        <begin position="91"/>
        <end position="248"/>
    </location>
</feature>
<keyword evidence="4" id="KW-0961">Cell wall biogenesis/degradation</keyword>
<evidence type="ECO:0000256" key="2">
    <source>
        <dbReference type="ARBA" id="ARBA00012587"/>
    </source>
</evidence>
<protein>
    <recommendedName>
        <fullName evidence="2">peptidoglycan lytic exotransglycosylase</fullName>
        <ecNumber evidence="2">4.2.2.n1</ecNumber>
    </recommendedName>
    <alternativeName>
        <fullName evidence="5">Murein hydrolase A</fullName>
    </alternativeName>
</protein>
<dbReference type="Gene3D" id="2.40.240.50">
    <property type="entry name" value="Barwin-like endoglucanases"/>
    <property type="match status" value="1"/>
</dbReference>